<gene>
    <name evidence="1" type="ORF">LCGC14_2600420</name>
</gene>
<dbReference type="InterPro" id="IPR011990">
    <property type="entry name" value="TPR-like_helical_dom_sf"/>
</dbReference>
<protein>
    <submittedName>
        <fullName evidence="1">Uncharacterized protein</fullName>
    </submittedName>
</protein>
<reference evidence="1" key="1">
    <citation type="journal article" date="2015" name="Nature">
        <title>Complex archaea that bridge the gap between prokaryotes and eukaryotes.</title>
        <authorList>
            <person name="Spang A."/>
            <person name="Saw J.H."/>
            <person name="Jorgensen S.L."/>
            <person name="Zaremba-Niedzwiedzka K."/>
            <person name="Martijn J."/>
            <person name="Lind A.E."/>
            <person name="van Eijk R."/>
            <person name="Schleper C."/>
            <person name="Guy L."/>
            <person name="Ettema T.J."/>
        </authorList>
    </citation>
    <scope>NUCLEOTIDE SEQUENCE</scope>
</reference>
<name>A0A0F9A8V6_9ZZZZ</name>
<accession>A0A0F9A8V6</accession>
<dbReference type="Pfam" id="PF14559">
    <property type="entry name" value="TPR_19"/>
    <property type="match status" value="1"/>
</dbReference>
<dbReference type="EMBL" id="LAZR01043895">
    <property type="protein sequence ID" value="KKL05999.1"/>
    <property type="molecule type" value="Genomic_DNA"/>
</dbReference>
<evidence type="ECO:0000313" key="1">
    <source>
        <dbReference type="EMBL" id="KKL05999.1"/>
    </source>
</evidence>
<sequence length="113" mass="12819">VMTLQGDQEGALHFFEHAMTIDDTDPNLLTDAALIYLSNRQVEQAHRAITAARKLAPDDKNITRLWRRIQLATIAANIHRYLASTPATVKIKLLTAKYKSRLNRLIKTPKLTK</sequence>
<dbReference type="SUPFAM" id="SSF48452">
    <property type="entry name" value="TPR-like"/>
    <property type="match status" value="1"/>
</dbReference>
<dbReference type="Gene3D" id="1.25.40.10">
    <property type="entry name" value="Tetratricopeptide repeat domain"/>
    <property type="match status" value="1"/>
</dbReference>
<proteinExistence type="predicted"/>
<organism evidence="1">
    <name type="scientific">marine sediment metagenome</name>
    <dbReference type="NCBI Taxonomy" id="412755"/>
    <lineage>
        <taxon>unclassified sequences</taxon>
        <taxon>metagenomes</taxon>
        <taxon>ecological metagenomes</taxon>
    </lineage>
</organism>
<feature type="non-terminal residue" evidence="1">
    <location>
        <position position="1"/>
    </location>
</feature>
<comment type="caution">
    <text evidence="1">The sequence shown here is derived from an EMBL/GenBank/DDBJ whole genome shotgun (WGS) entry which is preliminary data.</text>
</comment>
<dbReference type="AlphaFoldDB" id="A0A0F9A8V6"/>